<evidence type="ECO:0000256" key="2">
    <source>
        <dbReference type="PROSITE-ProRule" id="PRU01091"/>
    </source>
</evidence>
<keyword evidence="6" id="KW-1185">Reference proteome</keyword>
<evidence type="ECO:0000313" key="6">
    <source>
        <dbReference type="Proteomes" id="UP001202831"/>
    </source>
</evidence>
<keyword evidence="1 2" id="KW-0238">DNA-binding</keyword>
<feature type="transmembrane region" description="Helical" evidence="3">
    <location>
        <begin position="118"/>
        <end position="135"/>
    </location>
</feature>
<evidence type="ECO:0000256" key="3">
    <source>
        <dbReference type="SAM" id="Phobius"/>
    </source>
</evidence>
<dbReference type="Gene3D" id="1.10.10.10">
    <property type="entry name" value="Winged helix-like DNA-binding domain superfamily/Winged helix DNA-binding domain"/>
    <property type="match status" value="1"/>
</dbReference>
<keyword evidence="3" id="KW-0472">Membrane</keyword>
<keyword evidence="3" id="KW-1133">Transmembrane helix</keyword>
<dbReference type="Pfam" id="PF00486">
    <property type="entry name" value="Trans_reg_C"/>
    <property type="match status" value="1"/>
</dbReference>
<organism evidence="5 6">
    <name type="scientific">Shewanella corallii</name>
    <dbReference type="NCBI Taxonomy" id="560080"/>
    <lineage>
        <taxon>Bacteria</taxon>
        <taxon>Pseudomonadati</taxon>
        <taxon>Pseudomonadota</taxon>
        <taxon>Gammaproteobacteria</taxon>
        <taxon>Alteromonadales</taxon>
        <taxon>Shewanellaceae</taxon>
        <taxon>Shewanella</taxon>
    </lineage>
</organism>
<dbReference type="EMBL" id="JAKIKT010000006">
    <property type="protein sequence ID" value="MCL2915155.1"/>
    <property type="molecule type" value="Genomic_DNA"/>
</dbReference>
<sequence length="416" mass="47406">MQLNKDCRLEAGKQQLIFSRCNEPVSLSFAETAILECLLRHQGEVVSKEALQQAGWPGRVVASSSLMQCISQLRKKLESEQDIELKTIPRHGYALHLSSDFNPLQPNAPDQSTSKTKLWWLLLPALLTVALLIFWQRPVITPVWLSSTADIKVNNTSAHVQVYRTPDMKTPSDSQLQSLANQQITPEPNWQSPFDNYQGFALLSADNQSFALCPNYQGSQCPGDKLINISSDSLKGGHVELSDFLATKIRMEQKTYNKLLLPELTASSGELKEEVYHADLYFKIQDHLLVRSDFRISLVHLEQDSGLFYFAACVTDEACSSSPIRFEIRGDFKQSHQQWQGQKIDIFTVDINKTELSSPNALSAAAQSLYLTLRKQHLTQEQMTFYRLYQDDDTSVWLVPLQQYNMVWMQKLELHY</sequence>
<reference evidence="5 6" key="1">
    <citation type="submission" date="2022-01" db="EMBL/GenBank/DDBJ databases">
        <title>Whole genome-based taxonomy of the Shewanellaceae.</title>
        <authorList>
            <person name="Martin-Rodriguez A.J."/>
        </authorList>
    </citation>
    <scope>NUCLEOTIDE SEQUENCE [LARGE SCALE GENOMIC DNA]</scope>
    <source>
        <strain evidence="5 6">DSM 21332</strain>
    </source>
</reference>
<dbReference type="SMART" id="SM00862">
    <property type="entry name" value="Trans_reg_C"/>
    <property type="match status" value="1"/>
</dbReference>
<dbReference type="InterPro" id="IPR016032">
    <property type="entry name" value="Sig_transdc_resp-reg_C-effctor"/>
</dbReference>
<dbReference type="Proteomes" id="UP001202831">
    <property type="component" value="Unassembled WGS sequence"/>
</dbReference>
<accession>A0ABT0NAI1</accession>
<gene>
    <name evidence="5" type="ORF">L2725_15450</name>
</gene>
<evidence type="ECO:0000259" key="4">
    <source>
        <dbReference type="PROSITE" id="PS51755"/>
    </source>
</evidence>
<feature type="DNA-binding region" description="OmpR/PhoB-type" evidence="2">
    <location>
        <begin position="1"/>
        <end position="97"/>
    </location>
</feature>
<feature type="domain" description="OmpR/PhoB-type" evidence="4">
    <location>
        <begin position="1"/>
        <end position="97"/>
    </location>
</feature>
<dbReference type="CDD" id="cd00383">
    <property type="entry name" value="trans_reg_C"/>
    <property type="match status" value="1"/>
</dbReference>
<protein>
    <submittedName>
        <fullName evidence="5">Helix-turn-helix domain-containing protein</fullName>
    </submittedName>
</protein>
<dbReference type="RefSeq" id="WP_249249746.1">
    <property type="nucleotide sequence ID" value="NZ_JAKIKT010000006.1"/>
</dbReference>
<dbReference type="SUPFAM" id="SSF46894">
    <property type="entry name" value="C-terminal effector domain of the bipartite response regulators"/>
    <property type="match status" value="1"/>
</dbReference>
<proteinExistence type="predicted"/>
<dbReference type="InterPro" id="IPR001867">
    <property type="entry name" value="OmpR/PhoB-type_DNA-bd"/>
</dbReference>
<comment type="caution">
    <text evidence="5">The sequence shown here is derived from an EMBL/GenBank/DDBJ whole genome shotgun (WGS) entry which is preliminary data.</text>
</comment>
<dbReference type="PROSITE" id="PS51755">
    <property type="entry name" value="OMPR_PHOB"/>
    <property type="match status" value="1"/>
</dbReference>
<keyword evidence="3" id="KW-0812">Transmembrane</keyword>
<name>A0ABT0NAI1_9GAMM</name>
<dbReference type="InterPro" id="IPR036388">
    <property type="entry name" value="WH-like_DNA-bd_sf"/>
</dbReference>
<evidence type="ECO:0000256" key="1">
    <source>
        <dbReference type="ARBA" id="ARBA00023125"/>
    </source>
</evidence>
<evidence type="ECO:0000313" key="5">
    <source>
        <dbReference type="EMBL" id="MCL2915155.1"/>
    </source>
</evidence>